<gene>
    <name evidence="7" type="ORF">GCM10023116_49480</name>
</gene>
<keyword evidence="4 6" id="KW-1133">Transmembrane helix</keyword>
<evidence type="ECO:0000313" key="8">
    <source>
        <dbReference type="Proteomes" id="UP001500604"/>
    </source>
</evidence>
<dbReference type="PANTHER" id="PTHR30086:SF20">
    <property type="entry name" value="ARGININE EXPORTER PROTEIN ARGO-RELATED"/>
    <property type="match status" value="1"/>
</dbReference>
<keyword evidence="2" id="KW-1003">Cell membrane</keyword>
<keyword evidence="8" id="KW-1185">Reference proteome</keyword>
<evidence type="ECO:0000256" key="2">
    <source>
        <dbReference type="ARBA" id="ARBA00022475"/>
    </source>
</evidence>
<proteinExistence type="predicted"/>
<feature type="transmembrane region" description="Helical" evidence="6">
    <location>
        <begin position="147"/>
        <end position="169"/>
    </location>
</feature>
<evidence type="ECO:0000256" key="1">
    <source>
        <dbReference type="ARBA" id="ARBA00004651"/>
    </source>
</evidence>
<feature type="transmembrane region" description="Helical" evidence="6">
    <location>
        <begin position="70"/>
        <end position="90"/>
    </location>
</feature>
<evidence type="ECO:0000256" key="5">
    <source>
        <dbReference type="ARBA" id="ARBA00023136"/>
    </source>
</evidence>
<evidence type="ECO:0000313" key="7">
    <source>
        <dbReference type="EMBL" id="GAA4652664.1"/>
    </source>
</evidence>
<dbReference type="Proteomes" id="UP001500604">
    <property type="component" value="Unassembled WGS sequence"/>
</dbReference>
<comment type="caution">
    <text evidence="7">The sequence shown here is derived from an EMBL/GenBank/DDBJ whole genome shotgun (WGS) entry which is preliminary data.</text>
</comment>
<feature type="transmembrane region" description="Helical" evidence="6">
    <location>
        <begin position="6"/>
        <end position="29"/>
    </location>
</feature>
<organism evidence="7 8">
    <name type="scientific">Kistimonas scapharcae</name>
    <dbReference type="NCBI Taxonomy" id="1036133"/>
    <lineage>
        <taxon>Bacteria</taxon>
        <taxon>Pseudomonadati</taxon>
        <taxon>Pseudomonadota</taxon>
        <taxon>Gammaproteobacteria</taxon>
        <taxon>Oceanospirillales</taxon>
        <taxon>Endozoicomonadaceae</taxon>
        <taxon>Kistimonas</taxon>
    </lineage>
</organism>
<dbReference type="EMBL" id="BAABFL010000479">
    <property type="protein sequence ID" value="GAA4652664.1"/>
    <property type="molecule type" value="Genomic_DNA"/>
</dbReference>
<dbReference type="InterPro" id="IPR001123">
    <property type="entry name" value="LeuE-type"/>
</dbReference>
<name>A0ABP8VBA0_9GAMM</name>
<keyword evidence="5 6" id="KW-0472">Membrane</keyword>
<dbReference type="PANTHER" id="PTHR30086">
    <property type="entry name" value="ARGININE EXPORTER PROTEIN ARGO"/>
    <property type="match status" value="1"/>
</dbReference>
<feature type="transmembrane region" description="Helical" evidence="6">
    <location>
        <begin position="181"/>
        <end position="200"/>
    </location>
</feature>
<sequence length="206" mass="22635">MELLVPFARGFVVNAGMIAAIGAINAFVLRQGVLRQHLLATVFFCALADTLLIVLGAAGLGLLISRVDWLLKSALWAGVAFLLWYAWLVLRSDPEPEQLILSGKGSRSLRKTLLVLMGLYFINPQALVEVVVLIGSMAAQYPDEQRLAFTVGCVLSSWVWFFSFGYGALRLSHLLSSRTAWLWINRITALILVIVAASMARQALMT</sequence>
<evidence type="ECO:0000256" key="4">
    <source>
        <dbReference type="ARBA" id="ARBA00022989"/>
    </source>
</evidence>
<feature type="transmembrane region" description="Helical" evidence="6">
    <location>
        <begin position="41"/>
        <end position="64"/>
    </location>
</feature>
<dbReference type="RefSeq" id="WP_345199272.1">
    <property type="nucleotide sequence ID" value="NZ_BAABFL010000479.1"/>
</dbReference>
<evidence type="ECO:0000256" key="3">
    <source>
        <dbReference type="ARBA" id="ARBA00022692"/>
    </source>
</evidence>
<comment type="subcellular location">
    <subcellularLocation>
        <location evidence="1">Cell membrane</location>
        <topology evidence="1">Multi-pass membrane protein</topology>
    </subcellularLocation>
</comment>
<feature type="transmembrane region" description="Helical" evidence="6">
    <location>
        <begin position="111"/>
        <end position="135"/>
    </location>
</feature>
<accession>A0ABP8VBA0</accession>
<keyword evidence="3 6" id="KW-0812">Transmembrane</keyword>
<protein>
    <submittedName>
        <fullName evidence="7">LysE/ArgO family amino acid transporter</fullName>
    </submittedName>
</protein>
<reference evidence="8" key="1">
    <citation type="journal article" date="2019" name="Int. J. Syst. Evol. Microbiol.">
        <title>The Global Catalogue of Microorganisms (GCM) 10K type strain sequencing project: providing services to taxonomists for standard genome sequencing and annotation.</title>
        <authorList>
            <consortium name="The Broad Institute Genomics Platform"/>
            <consortium name="The Broad Institute Genome Sequencing Center for Infectious Disease"/>
            <person name="Wu L."/>
            <person name="Ma J."/>
        </authorList>
    </citation>
    <scope>NUCLEOTIDE SEQUENCE [LARGE SCALE GENOMIC DNA]</scope>
    <source>
        <strain evidence="8">JCM 17805</strain>
    </source>
</reference>
<evidence type="ECO:0000256" key="6">
    <source>
        <dbReference type="SAM" id="Phobius"/>
    </source>
</evidence>
<dbReference type="Pfam" id="PF01810">
    <property type="entry name" value="LysE"/>
    <property type="match status" value="1"/>
</dbReference>